<organism evidence="1 2">
    <name type="scientific">Brachionus plicatilis</name>
    <name type="common">Marine rotifer</name>
    <name type="synonym">Brachionus muelleri</name>
    <dbReference type="NCBI Taxonomy" id="10195"/>
    <lineage>
        <taxon>Eukaryota</taxon>
        <taxon>Metazoa</taxon>
        <taxon>Spiralia</taxon>
        <taxon>Gnathifera</taxon>
        <taxon>Rotifera</taxon>
        <taxon>Eurotatoria</taxon>
        <taxon>Monogononta</taxon>
        <taxon>Pseudotrocha</taxon>
        <taxon>Ploima</taxon>
        <taxon>Brachionidae</taxon>
        <taxon>Brachionus</taxon>
    </lineage>
</organism>
<dbReference type="SUPFAM" id="SSF56436">
    <property type="entry name" value="C-type lectin-like"/>
    <property type="match status" value="1"/>
</dbReference>
<feature type="non-terminal residue" evidence="1">
    <location>
        <position position="1"/>
    </location>
</feature>
<evidence type="ECO:0008006" key="3">
    <source>
        <dbReference type="Google" id="ProtNLM"/>
    </source>
</evidence>
<reference evidence="1 2" key="1">
    <citation type="journal article" date="2018" name="Sci. Rep.">
        <title>Genomic signatures of local adaptation to the degree of environmental predictability in rotifers.</title>
        <authorList>
            <person name="Franch-Gras L."/>
            <person name="Hahn C."/>
            <person name="Garcia-Roger E.M."/>
            <person name="Carmona M.J."/>
            <person name="Serra M."/>
            <person name="Gomez A."/>
        </authorList>
    </citation>
    <scope>NUCLEOTIDE SEQUENCE [LARGE SCALE GENOMIC DNA]</scope>
    <source>
        <strain evidence="1">HYR1</strain>
    </source>
</reference>
<sequence>IGAYYRNGAYRWQDESVVGSSFWCSGHPSGSNPCTYYTTVPVFGNDRCIKNGDCDSNWFDHGLVCQYLHPYANYYD</sequence>
<name>A0A3M7SF42_BRAPC</name>
<evidence type="ECO:0000313" key="2">
    <source>
        <dbReference type="Proteomes" id="UP000276133"/>
    </source>
</evidence>
<comment type="caution">
    <text evidence="1">The sequence shown here is derived from an EMBL/GenBank/DDBJ whole genome shotgun (WGS) entry which is preliminary data.</text>
</comment>
<dbReference type="AlphaFoldDB" id="A0A3M7SF42"/>
<keyword evidence="2" id="KW-1185">Reference proteome</keyword>
<evidence type="ECO:0000313" key="1">
    <source>
        <dbReference type="EMBL" id="RNA34391.1"/>
    </source>
</evidence>
<accession>A0A3M7SF42</accession>
<dbReference type="InterPro" id="IPR016187">
    <property type="entry name" value="CTDL_fold"/>
</dbReference>
<gene>
    <name evidence="1" type="ORF">BpHYR1_042172</name>
</gene>
<dbReference type="EMBL" id="REGN01001486">
    <property type="protein sequence ID" value="RNA34391.1"/>
    <property type="molecule type" value="Genomic_DNA"/>
</dbReference>
<protein>
    <recommendedName>
        <fullName evidence="3">C-type lectin domain-containing protein</fullName>
    </recommendedName>
</protein>
<proteinExistence type="predicted"/>
<dbReference type="Proteomes" id="UP000276133">
    <property type="component" value="Unassembled WGS sequence"/>
</dbReference>